<organism evidence="4 5">
    <name type="scientific">Hyalella azteca</name>
    <name type="common">Amphipod</name>
    <dbReference type="NCBI Taxonomy" id="294128"/>
    <lineage>
        <taxon>Eukaryota</taxon>
        <taxon>Metazoa</taxon>
        <taxon>Ecdysozoa</taxon>
        <taxon>Arthropoda</taxon>
        <taxon>Crustacea</taxon>
        <taxon>Multicrustacea</taxon>
        <taxon>Malacostraca</taxon>
        <taxon>Eumalacostraca</taxon>
        <taxon>Peracarida</taxon>
        <taxon>Amphipoda</taxon>
        <taxon>Senticaudata</taxon>
        <taxon>Talitrida</taxon>
        <taxon>Talitroidea</taxon>
        <taxon>Hyalellidae</taxon>
        <taxon>Hyalella</taxon>
    </lineage>
</organism>
<dbReference type="EC" id="2.4.1.-" evidence="3"/>
<comment type="similarity">
    <text evidence="3">Belongs to the glycosyltransferase 11 family.</text>
</comment>
<evidence type="ECO:0000313" key="5">
    <source>
        <dbReference type="RefSeq" id="XP_047739193.1"/>
    </source>
</evidence>
<evidence type="ECO:0000256" key="1">
    <source>
        <dbReference type="ARBA" id="ARBA00022676"/>
    </source>
</evidence>
<proteinExistence type="inferred from homology"/>
<keyword evidence="3" id="KW-0325">Glycoprotein</keyword>
<keyword evidence="2 3" id="KW-0808">Transferase</keyword>
<dbReference type="GO" id="GO:0032580">
    <property type="term" value="C:Golgi cisterna membrane"/>
    <property type="evidence" value="ECO:0007669"/>
    <property type="project" value="UniProtKB-SubCell"/>
</dbReference>
<dbReference type="RefSeq" id="XP_047739193.1">
    <property type="nucleotide sequence ID" value="XM_047883237.1"/>
</dbReference>
<dbReference type="AlphaFoldDB" id="A0A979FQ19"/>
<dbReference type="OrthoDB" id="3226at2759"/>
<keyword evidence="1 3" id="KW-0328">Glycosyltransferase</keyword>
<dbReference type="PANTHER" id="PTHR11927">
    <property type="entry name" value="GALACTOSIDE 2-L-FUCOSYLTRANSFERASE"/>
    <property type="match status" value="1"/>
</dbReference>
<dbReference type="GeneID" id="108674892"/>
<accession>A0A979FQ19</accession>
<dbReference type="InterPro" id="IPR002516">
    <property type="entry name" value="Glyco_trans_11"/>
</dbReference>
<evidence type="ECO:0000313" key="4">
    <source>
        <dbReference type="Proteomes" id="UP000694843"/>
    </source>
</evidence>
<evidence type="ECO:0000256" key="3">
    <source>
        <dbReference type="RuleBase" id="RU363129"/>
    </source>
</evidence>
<keyword evidence="3" id="KW-0735">Signal-anchor</keyword>
<keyword evidence="3" id="KW-0333">Golgi apparatus</keyword>
<comment type="subcellular location">
    <subcellularLocation>
        <location evidence="3">Golgi apparatus</location>
        <location evidence="3">Golgi stack membrane</location>
        <topology evidence="3">Single-pass type II membrane protein</topology>
    </subcellularLocation>
</comment>
<protein>
    <recommendedName>
        <fullName evidence="3">L-Fucosyltransferase</fullName>
        <ecNumber evidence="3">2.4.1.-</ecNumber>
    </recommendedName>
</protein>
<comment type="pathway">
    <text evidence="3">Protein modification; protein glycosylation.</text>
</comment>
<evidence type="ECO:0000256" key="2">
    <source>
        <dbReference type="ARBA" id="ARBA00022679"/>
    </source>
</evidence>
<name>A0A979FQ19_HYAAZ</name>
<dbReference type="GO" id="GO:0008107">
    <property type="term" value="F:galactoside 2-alpha-L-fucosyltransferase activity"/>
    <property type="evidence" value="ECO:0007669"/>
    <property type="project" value="InterPro"/>
</dbReference>
<dbReference type="KEGG" id="hazt:108674892"/>
<gene>
    <name evidence="5" type="primary">LOC108674892</name>
</gene>
<dbReference type="OMA" id="SIMAREF"/>
<sequence length="333" mass="38618">MRKKVILRLALVVLVIFLYKFTTLHRSTPAKQVNLNFNPEQPVVSFRPGGRLGNQICMCAHLLHTNITYTMQGFLYPNMRDLLMKLFERAPLPTIPSAIMEQMNNHSVDYFTALEDFKTNKRHENFTLLTGMPCRLSTFWNMMPLIREKFALKSSLKNSARRRLQESLLENRRNNGRPERTADVETVVGVHVRRGDFQYILDKYSGNSFLPPAYYHSAFEYFRTRFRRVLFLVMTAKKEVPWCKENLASGFSDVVVLDDNASAELDFVQLASLEHIIYSHGTFGLWTILLSNAKTVVYPHPSTDVGFKRYSHHRSLDFMKTKLNTTSFVTVVF</sequence>
<reference evidence="5" key="1">
    <citation type="submission" date="2025-08" db="UniProtKB">
        <authorList>
            <consortium name="RefSeq"/>
        </authorList>
    </citation>
    <scope>IDENTIFICATION</scope>
    <source>
        <tissue evidence="5">Whole organism</tissue>
    </source>
</reference>
<keyword evidence="3" id="KW-0812">Transmembrane</keyword>
<keyword evidence="4" id="KW-1185">Reference proteome</keyword>
<dbReference type="Pfam" id="PF01531">
    <property type="entry name" value="Glyco_transf_11"/>
    <property type="match status" value="1"/>
</dbReference>
<dbReference type="GO" id="GO:0005975">
    <property type="term" value="P:carbohydrate metabolic process"/>
    <property type="evidence" value="ECO:0007669"/>
    <property type="project" value="InterPro"/>
</dbReference>
<dbReference type="Proteomes" id="UP000694843">
    <property type="component" value="Unplaced"/>
</dbReference>
<dbReference type="PANTHER" id="PTHR11927:SF9">
    <property type="entry name" value="L-FUCOSYLTRANSFERASE"/>
    <property type="match status" value="1"/>
</dbReference>